<dbReference type="InterPro" id="IPR005764">
    <property type="entry name" value="Ade_phspho_trans"/>
</dbReference>
<comment type="catalytic activity">
    <reaction evidence="1 12">
        <text>AMP + diphosphate = 5-phospho-alpha-D-ribose 1-diphosphate + adenine</text>
        <dbReference type="Rhea" id="RHEA:16609"/>
        <dbReference type="ChEBI" id="CHEBI:16708"/>
        <dbReference type="ChEBI" id="CHEBI:33019"/>
        <dbReference type="ChEBI" id="CHEBI:58017"/>
        <dbReference type="ChEBI" id="CHEBI:456215"/>
        <dbReference type="EC" id="2.4.2.7"/>
    </reaction>
</comment>
<dbReference type="InterPro" id="IPR000836">
    <property type="entry name" value="PRTase_dom"/>
</dbReference>
<evidence type="ECO:0000256" key="10">
    <source>
        <dbReference type="ARBA" id="ARBA00022679"/>
    </source>
</evidence>
<comment type="subunit">
    <text evidence="6 12">Homodimer.</text>
</comment>
<dbReference type="AlphaFoldDB" id="A0A4Y6U8I5"/>
<dbReference type="Pfam" id="PF00156">
    <property type="entry name" value="Pribosyltran"/>
    <property type="match status" value="1"/>
</dbReference>
<dbReference type="Proteomes" id="UP000318709">
    <property type="component" value="Chromosome"/>
</dbReference>
<dbReference type="FunFam" id="3.40.50.2020:FF:000004">
    <property type="entry name" value="Adenine phosphoribosyltransferase"/>
    <property type="match status" value="1"/>
</dbReference>
<comment type="subcellular location">
    <subcellularLocation>
        <location evidence="3 12">Cytoplasm</location>
    </subcellularLocation>
</comment>
<evidence type="ECO:0000313" key="15">
    <source>
        <dbReference type="Proteomes" id="UP000318709"/>
    </source>
</evidence>
<evidence type="ECO:0000256" key="3">
    <source>
        <dbReference type="ARBA" id="ARBA00004496"/>
    </source>
</evidence>
<dbReference type="HAMAP" id="MF_00004">
    <property type="entry name" value="Aden_phosphoribosyltr"/>
    <property type="match status" value="1"/>
</dbReference>
<dbReference type="GO" id="GO:0006168">
    <property type="term" value="P:adenine salvage"/>
    <property type="evidence" value="ECO:0007669"/>
    <property type="project" value="InterPro"/>
</dbReference>
<evidence type="ECO:0000256" key="11">
    <source>
        <dbReference type="ARBA" id="ARBA00022726"/>
    </source>
</evidence>
<keyword evidence="15" id="KW-1185">Reference proteome</keyword>
<dbReference type="GO" id="GO:0044209">
    <property type="term" value="P:AMP salvage"/>
    <property type="evidence" value="ECO:0007669"/>
    <property type="project" value="UniProtKB-UniRule"/>
</dbReference>
<evidence type="ECO:0000259" key="13">
    <source>
        <dbReference type="Pfam" id="PF00156"/>
    </source>
</evidence>
<keyword evidence="8 12" id="KW-0963">Cytoplasm</keyword>
<dbReference type="UniPathway" id="UPA00588">
    <property type="reaction ID" value="UER00646"/>
</dbReference>
<dbReference type="GO" id="GO:0002055">
    <property type="term" value="F:adenine binding"/>
    <property type="evidence" value="ECO:0007669"/>
    <property type="project" value="TreeGrafter"/>
</dbReference>
<dbReference type="GO" id="GO:0016208">
    <property type="term" value="F:AMP binding"/>
    <property type="evidence" value="ECO:0007669"/>
    <property type="project" value="TreeGrafter"/>
</dbReference>
<dbReference type="SUPFAM" id="SSF53271">
    <property type="entry name" value="PRTase-like"/>
    <property type="match status" value="1"/>
</dbReference>
<comment type="function">
    <text evidence="2 12">Catalyzes a salvage reaction resulting in the formation of AMP, that is energically less costly than de novo synthesis.</text>
</comment>
<comment type="similarity">
    <text evidence="5 12">Belongs to the purine/pyrimidine phosphoribosyltransferase family.</text>
</comment>
<dbReference type="GO" id="GO:0005737">
    <property type="term" value="C:cytoplasm"/>
    <property type="evidence" value="ECO:0007669"/>
    <property type="project" value="UniProtKB-SubCell"/>
</dbReference>
<gene>
    <name evidence="12" type="primary">apt</name>
    <name evidence="14" type="ORF">E3E12_02750</name>
</gene>
<dbReference type="KEGG" id="swf:E3E12_02750"/>
<dbReference type="NCBIfam" id="TIGR01090">
    <property type="entry name" value="apt"/>
    <property type="match status" value="1"/>
</dbReference>
<accession>A0A4Y6U8I5</accession>
<proteinExistence type="inferred from homology"/>
<evidence type="ECO:0000256" key="2">
    <source>
        <dbReference type="ARBA" id="ARBA00003968"/>
    </source>
</evidence>
<keyword evidence="11 12" id="KW-0660">Purine salvage</keyword>
<evidence type="ECO:0000313" key="14">
    <source>
        <dbReference type="EMBL" id="QDH13300.1"/>
    </source>
</evidence>
<evidence type="ECO:0000256" key="5">
    <source>
        <dbReference type="ARBA" id="ARBA00008391"/>
    </source>
</evidence>
<evidence type="ECO:0000256" key="12">
    <source>
        <dbReference type="HAMAP-Rule" id="MF_00004"/>
    </source>
</evidence>
<protein>
    <recommendedName>
        <fullName evidence="7 12">Adenine phosphoribosyltransferase</fullName>
        <shortName evidence="12">APRT</shortName>
        <ecNumber evidence="7 12">2.4.2.7</ecNumber>
    </recommendedName>
</protein>
<dbReference type="OrthoDB" id="9803963at2"/>
<dbReference type="NCBIfam" id="NF002636">
    <property type="entry name" value="PRK02304.1-5"/>
    <property type="match status" value="1"/>
</dbReference>
<dbReference type="EC" id="2.4.2.7" evidence="7 12"/>
<dbReference type="PANTHER" id="PTHR32315:SF3">
    <property type="entry name" value="ADENINE PHOSPHORIBOSYLTRANSFERASE"/>
    <property type="match status" value="1"/>
</dbReference>
<dbReference type="InterPro" id="IPR050054">
    <property type="entry name" value="UPRTase/APRTase"/>
</dbReference>
<dbReference type="InterPro" id="IPR029057">
    <property type="entry name" value="PRTase-like"/>
</dbReference>
<dbReference type="EMBL" id="CP038231">
    <property type="protein sequence ID" value="QDH13300.1"/>
    <property type="molecule type" value="Genomic_DNA"/>
</dbReference>
<comment type="pathway">
    <text evidence="4 12">Purine metabolism; AMP biosynthesis via salvage pathway; AMP from adenine: step 1/1.</text>
</comment>
<reference evidence="14 15" key="1">
    <citation type="submission" date="2019-03" db="EMBL/GenBank/DDBJ databases">
        <title>The complete genome sequence of Swingsia_sp. F3b2 LMG30590(T).</title>
        <authorList>
            <person name="Chua K.-O."/>
            <person name="Chan K.-G."/>
            <person name="See-Too W.-S."/>
        </authorList>
    </citation>
    <scope>NUCLEOTIDE SEQUENCE [LARGE SCALE GENOMIC DNA]</scope>
    <source>
        <strain evidence="14 15">F3b2</strain>
    </source>
</reference>
<evidence type="ECO:0000256" key="1">
    <source>
        <dbReference type="ARBA" id="ARBA00000868"/>
    </source>
</evidence>
<evidence type="ECO:0000256" key="9">
    <source>
        <dbReference type="ARBA" id="ARBA00022676"/>
    </source>
</evidence>
<evidence type="ECO:0000256" key="6">
    <source>
        <dbReference type="ARBA" id="ARBA00011738"/>
    </source>
</evidence>
<evidence type="ECO:0000256" key="4">
    <source>
        <dbReference type="ARBA" id="ARBA00004659"/>
    </source>
</evidence>
<keyword evidence="10 12" id="KW-0808">Transferase</keyword>
<dbReference type="RefSeq" id="WP_141442961.1">
    <property type="nucleotide sequence ID" value="NZ_CP038231.1"/>
</dbReference>
<organism evidence="14 15">
    <name type="scientific">Formicincola oecophyllae</name>
    <dbReference type="NCBI Taxonomy" id="2558361"/>
    <lineage>
        <taxon>Bacteria</taxon>
        <taxon>Pseudomonadati</taxon>
        <taxon>Pseudomonadota</taxon>
        <taxon>Alphaproteobacteria</taxon>
        <taxon>Acetobacterales</taxon>
        <taxon>Acetobacteraceae</taxon>
        <taxon>Formicincola</taxon>
    </lineage>
</organism>
<evidence type="ECO:0000256" key="8">
    <source>
        <dbReference type="ARBA" id="ARBA00022490"/>
    </source>
</evidence>
<dbReference type="PANTHER" id="PTHR32315">
    <property type="entry name" value="ADENINE PHOSPHORIBOSYLTRANSFERASE"/>
    <property type="match status" value="1"/>
</dbReference>
<dbReference type="NCBIfam" id="NF002634">
    <property type="entry name" value="PRK02304.1-3"/>
    <property type="match status" value="1"/>
</dbReference>
<dbReference type="Gene3D" id="3.40.50.2020">
    <property type="match status" value="1"/>
</dbReference>
<name>A0A4Y6U8I5_9PROT</name>
<dbReference type="GO" id="GO:0003999">
    <property type="term" value="F:adenine phosphoribosyltransferase activity"/>
    <property type="evidence" value="ECO:0007669"/>
    <property type="project" value="UniProtKB-UniRule"/>
</dbReference>
<keyword evidence="9 12" id="KW-0328">Glycosyltransferase</keyword>
<sequence length="182" mass="19156">MFNPPAPIDLKRYIREVPDFPKPGILFYDISSLLGDADGWAVALERLSRATMACAPELLAGVESRGFLLSAPLAGRLGLGFTMLRKPGKLPGETISLSYGLEYGTDALHLQKGAVKPGQRVVVLDDLLATGGTLEASIKLLGQAGAKVVGAVVMIELEGLGGRARIEGLGIPLTSLVTYQEA</sequence>
<evidence type="ECO:0000256" key="7">
    <source>
        <dbReference type="ARBA" id="ARBA00011893"/>
    </source>
</evidence>
<feature type="domain" description="Phosphoribosyltransferase" evidence="13">
    <location>
        <begin position="57"/>
        <end position="155"/>
    </location>
</feature>
<dbReference type="GO" id="GO:0006166">
    <property type="term" value="P:purine ribonucleoside salvage"/>
    <property type="evidence" value="ECO:0007669"/>
    <property type="project" value="UniProtKB-UniRule"/>
</dbReference>
<dbReference type="CDD" id="cd06223">
    <property type="entry name" value="PRTases_typeI"/>
    <property type="match status" value="1"/>
</dbReference>